<feature type="domain" description="FAD dependent oxidoreductase" evidence="3">
    <location>
        <begin position="9"/>
        <end position="350"/>
    </location>
</feature>
<dbReference type="OrthoDB" id="9806452at2"/>
<feature type="transmembrane region" description="Helical" evidence="2">
    <location>
        <begin position="7"/>
        <end position="26"/>
    </location>
</feature>
<gene>
    <name evidence="4" type="ORF">E1261_01160</name>
</gene>
<comment type="caution">
    <text evidence="4">The sequence shown here is derived from an EMBL/GenBank/DDBJ whole genome shotgun (WGS) entry which is preliminary data.</text>
</comment>
<proteinExistence type="predicted"/>
<dbReference type="Gene3D" id="3.30.9.10">
    <property type="entry name" value="D-Amino Acid Oxidase, subunit A, domain 2"/>
    <property type="match status" value="1"/>
</dbReference>
<dbReference type="Pfam" id="PF01266">
    <property type="entry name" value="DAO"/>
    <property type="match status" value="1"/>
</dbReference>
<dbReference type="Gene3D" id="3.50.50.60">
    <property type="entry name" value="FAD/NAD(P)-binding domain"/>
    <property type="match status" value="1"/>
</dbReference>
<dbReference type="PANTHER" id="PTHR13847">
    <property type="entry name" value="SARCOSINE DEHYDROGENASE-RELATED"/>
    <property type="match status" value="1"/>
</dbReference>
<reference evidence="4 5" key="1">
    <citation type="submission" date="2019-03" db="EMBL/GenBank/DDBJ databases">
        <title>Draft genome sequences of novel Actinobacteria.</title>
        <authorList>
            <person name="Sahin N."/>
            <person name="Ay H."/>
            <person name="Saygin H."/>
        </authorList>
    </citation>
    <scope>NUCLEOTIDE SEQUENCE [LARGE SCALE GENOMIC DNA]</scope>
    <source>
        <strain evidence="4 5">JCM 30547</strain>
    </source>
</reference>
<dbReference type="SUPFAM" id="SSF51905">
    <property type="entry name" value="FAD/NAD(P)-binding domain"/>
    <property type="match status" value="1"/>
</dbReference>
<evidence type="ECO:0000313" key="4">
    <source>
        <dbReference type="EMBL" id="TDC35501.1"/>
    </source>
</evidence>
<protein>
    <submittedName>
        <fullName evidence="4">FAD-binding oxidoreductase</fullName>
    </submittedName>
</protein>
<dbReference type="InterPro" id="IPR036188">
    <property type="entry name" value="FAD/NAD-bd_sf"/>
</dbReference>
<evidence type="ECO:0000256" key="2">
    <source>
        <dbReference type="SAM" id="Phobius"/>
    </source>
</evidence>
<name>A0A4R4QIB0_9ACTN</name>
<keyword evidence="5" id="KW-1185">Reference proteome</keyword>
<organism evidence="4 5">
    <name type="scientific">Kribbella albertanoniae</name>
    <dbReference type="NCBI Taxonomy" id="1266829"/>
    <lineage>
        <taxon>Bacteria</taxon>
        <taxon>Bacillati</taxon>
        <taxon>Actinomycetota</taxon>
        <taxon>Actinomycetes</taxon>
        <taxon>Propionibacteriales</taxon>
        <taxon>Kribbellaceae</taxon>
        <taxon>Kribbella</taxon>
    </lineage>
</organism>
<dbReference type="GO" id="GO:0016491">
    <property type="term" value="F:oxidoreductase activity"/>
    <property type="evidence" value="ECO:0007669"/>
    <property type="project" value="UniProtKB-KW"/>
</dbReference>
<dbReference type="AlphaFoldDB" id="A0A4R4QIB0"/>
<evidence type="ECO:0000256" key="1">
    <source>
        <dbReference type="ARBA" id="ARBA00023002"/>
    </source>
</evidence>
<dbReference type="InterPro" id="IPR006076">
    <property type="entry name" value="FAD-dep_OxRdtase"/>
</dbReference>
<dbReference type="PANTHER" id="PTHR13847:SF287">
    <property type="entry name" value="FAD-DEPENDENT OXIDOREDUCTASE DOMAIN-CONTAINING PROTEIN 1"/>
    <property type="match status" value="1"/>
</dbReference>
<evidence type="ECO:0000313" key="5">
    <source>
        <dbReference type="Proteomes" id="UP000295075"/>
    </source>
</evidence>
<keyword evidence="2" id="KW-0472">Membrane</keyword>
<dbReference type="RefSeq" id="WP_132400315.1">
    <property type="nucleotide sequence ID" value="NZ_SMKA01000002.1"/>
</dbReference>
<sequence>MHNARSAEVIIIGAGVVGMSIAWHLGLQGIHCLCVEQNTIGAGATSVQAGGVRTQWTTPVTIAMAVESSRFYGDIDSRLSPAVDPSFDAGGYLFAATEESTLRELEQAVELQRSLGVDTSVLDTTGVAALVDGLVADEIVGGTFNGADGYFDRPDVVAQAFADAAVRSGLAFVKGTVDRITADGPDWTVVLDDRRTYTAPLVVVAAGLDTAGLVATQDVPLPVHAAPRSMFLSEPHEGQLVRPLLILQDQRFVVKHLADGRILACDLTYEDSGSVADRNCRSKIADVLRRFLPEVSSIAFPRVRVGAYDVTPDNQLVVGPLPARPGLWVATGMNGRGMMLAPAVGRMIADAITLGAADAIPAELLPERFTSGRPLAAEGQML</sequence>
<accession>A0A4R4QIB0</accession>
<keyword evidence="1" id="KW-0560">Oxidoreductase</keyword>
<evidence type="ECO:0000259" key="3">
    <source>
        <dbReference type="Pfam" id="PF01266"/>
    </source>
</evidence>
<dbReference type="GO" id="GO:0005737">
    <property type="term" value="C:cytoplasm"/>
    <property type="evidence" value="ECO:0007669"/>
    <property type="project" value="TreeGrafter"/>
</dbReference>
<keyword evidence="2" id="KW-0812">Transmembrane</keyword>
<dbReference type="Proteomes" id="UP000295075">
    <property type="component" value="Unassembled WGS sequence"/>
</dbReference>
<dbReference type="EMBL" id="SMKA01000002">
    <property type="protein sequence ID" value="TDC35501.1"/>
    <property type="molecule type" value="Genomic_DNA"/>
</dbReference>
<keyword evidence="2" id="KW-1133">Transmembrane helix</keyword>